<protein>
    <submittedName>
        <fullName evidence="4">Cyclic pyranopterin monophosphate synthase, mitochondrial</fullName>
    </submittedName>
</protein>
<evidence type="ECO:0000259" key="3">
    <source>
        <dbReference type="Pfam" id="PF01967"/>
    </source>
</evidence>
<evidence type="ECO:0000256" key="1">
    <source>
        <dbReference type="ARBA" id="ARBA00005046"/>
    </source>
</evidence>
<dbReference type="Pfam" id="PF01967">
    <property type="entry name" value="MoaC"/>
    <property type="match status" value="1"/>
</dbReference>
<keyword evidence="2" id="KW-0501">Molybdenum cofactor biosynthesis</keyword>
<dbReference type="SUPFAM" id="SSF55040">
    <property type="entry name" value="Molybdenum cofactor biosynthesis protein C, MoaC"/>
    <property type="match status" value="1"/>
</dbReference>
<evidence type="ECO:0000256" key="2">
    <source>
        <dbReference type="ARBA" id="ARBA00023150"/>
    </source>
</evidence>
<reference evidence="4" key="1">
    <citation type="submission" date="2020-05" db="EMBL/GenBank/DDBJ databases">
        <title>Phylogenomic resolution of chytrid fungi.</title>
        <authorList>
            <person name="Stajich J.E."/>
            <person name="Amses K."/>
            <person name="Simmons R."/>
            <person name="Seto K."/>
            <person name="Myers J."/>
            <person name="Bonds A."/>
            <person name="Quandt C.A."/>
            <person name="Barry K."/>
            <person name="Liu P."/>
            <person name="Grigoriev I."/>
            <person name="Longcore J.E."/>
            <person name="James T.Y."/>
        </authorList>
    </citation>
    <scope>NUCLEOTIDE SEQUENCE</scope>
    <source>
        <strain evidence="4">JEL0476</strain>
    </source>
</reference>
<proteinExistence type="predicted"/>
<dbReference type="AlphaFoldDB" id="A0AAD5TZH9"/>
<gene>
    <name evidence="4" type="primary">CNX3</name>
    <name evidence="4" type="ORF">HK099_005006</name>
</gene>
<keyword evidence="5" id="KW-1185">Reference proteome</keyword>
<dbReference type="NCBIfam" id="TIGR00581">
    <property type="entry name" value="moaC"/>
    <property type="match status" value="1"/>
</dbReference>
<accession>A0AAD5TZH9</accession>
<comment type="caution">
    <text evidence="4">The sequence shown here is derived from an EMBL/GenBank/DDBJ whole genome shotgun (WGS) entry which is preliminary data.</text>
</comment>
<dbReference type="Gene3D" id="3.30.70.640">
    <property type="entry name" value="Molybdopterin cofactor biosynthesis C (MoaC) domain"/>
    <property type="match status" value="1"/>
</dbReference>
<dbReference type="InterPro" id="IPR002820">
    <property type="entry name" value="Mopterin_CF_biosynth-C_dom"/>
</dbReference>
<sequence>MLLSPPLNRKFHNIGLTHVDETGKVKMVNINEKLATKRTSIASSKVYFSSNESFKLLLENKIKKGLLHVSGDVLTVSKIAGICAGKLTFQLIPLCHQVNLSSIDINFRFFPEKNYLSVFGHCETGESKTGVEVEAMVAVSVASLTIFDMCKAVDKKIIIGDLKVLHKSGGKSGDYSLNQELEEYYLGKK</sequence>
<dbReference type="EMBL" id="JADGJW010000373">
    <property type="protein sequence ID" value="KAJ3218579.1"/>
    <property type="molecule type" value="Genomic_DNA"/>
</dbReference>
<evidence type="ECO:0000313" key="4">
    <source>
        <dbReference type="EMBL" id="KAJ3218579.1"/>
    </source>
</evidence>
<organism evidence="4 5">
    <name type="scientific">Clydaea vesicula</name>
    <dbReference type="NCBI Taxonomy" id="447962"/>
    <lineage>
        <taxon>Eukaryota</taxon>
        <taxon>Fungi</taxon>
        <taxon>Fungi incertae sedis</taxon>
        <taxon>Chytridiomycota</taxon>
        <taxon>Chytridiomycota incertae sedis</taxon>
        <taxon>Chytridiomycetes</taxon>
        <taxon>Lobulomycetales</taxon>
        <taxon>Lobulomycetaceae</taxon>
        <taxon>Clydaea</taxon>
    </lineage>
</organism>
<dbReference type="GO" id="GO:0006777">
    <property type="term" value="P:Mo-molybdopterin cofactor biosynthetic process"/>
    <property type="evidence" value="ECO:0007669"/>
    <property type="project" value="UniProtKB-KW"/>
</dbReference>
<feature type="domain" description="Molybdopterin cofactor biosynthesis C (MoaC)" evidence="3">
    <location>
        <begin position="27"/>
        <end position="170"/>
    </location>
</feature>
<dbReference type="Proteomes" id="UP001211065">
    <property type="component" value="Unassembled WGS sequence"/>
</dbReference>
<evidence type="ECO:0000313" key="5">
    <source>
        <dbReference type="Proteomes" id="UP001211065"/>
    </source>
</evidence>
<dbReference type="NCBIfam" id="NF006870">
    <property type="entry name" value="PRK09364.1"/>
    <property type="match status" value="1"/>
</dbReference>
<name>A0AAD5TZH9_9FUNG</name>
<comment type="pathway">
    <text evidence="1">Cofactor biosynthesis; molybdopterin biosynthesis.</text>
</comment>
<dbReference type="InterPro" id="IPR036522">
    <property type="entry name" value="MoaC_sf"/>
</dbReference>
<dbReference type="InterPro" id="IPR023045">
    <property type="entry name" value="MoaC"/>
</dbReference>